<dbReference type="AlphaFoldDB" id="U6MCN0"/>
<organism evidence="5 6">
    <name type="scientific">Eimeria maxima</name>
    <name type="common">Coccidian parasite</name>
    <dbReference type="NCBI Taxonomy" id="5804"/>
    <lineage>
        <taxon>Eukaryota</taxon>
        <taxon>Sar</taxon>
        <taxon>Alveolata</taxon>
        <taxon>Apicomplexa</taxon>
        <taxon>Conoidasida</taxon>
        <taxon>Coccidia</taxon>
        <taxon>Eucoccidiorida</taxon>
        <taxon>Eimeriorina</taxon>
        <taxon>Eimeriidae</taxon>
        <taxon>Eimeria</taxon>
    </lineage>
</organism>
<dbReference type="InterPro" id="IPR051938">
    <property type="entry name" value="Apopto_cytoskel_mod"/>
</dbReference>
<gene>
    <name evidence="5" type="ORF">EMWEY_00028560</name>
</gene>
<keyword evidence="1" id="KW-0143">Chaperone</keyword>
<evidence type="ECO:0000256" key="2">
    <source>
        <dbReference type="SAM" id="Coils"/>
    </source>
</evidence>
<dbReference type="Pfam" id="PF00226">
    <property type="entry name" value="DnaJ"/>
    <property type="match status" value="1"/>
</dbReference>
<dbReference type="VEuPathDB" id="ToxoDB:EMWEY_00028560"/>
<protein>
    <recommendedName>
        <fullName evidence="4">J domain-containing protein</fullName>
    </recommendedName>
</protein>
<proteinExistence type="predicted"/>
<accession>U6MCN0</accession>
<keyword evidence="6" id="KW-1185">Reference proteome</keyword>
<dbReference type="CDD" id="cd06257">
    <property type="entry name" value="DnaJ"/>
    <property type="match status" value="1"/>
</dbReference>
<feature type="region of interest" description="Disordered" evidence="3">
    <location>
        <begin position="98"/>
        <end position="122"/>
    </location>
</feature>
<dbReference type="Proteomes" id="UP000030763">
    <property type="component" value="Unassembled WGS sequence"/>
</dbReference>
<feature type="compositionally biased region" description="Polar residues" evidence="3">
    <location>
        <begin position="112"/>
        <end position="122"/>
    </location>
</feature>
<reference evidence="5" key="1">
    <citation type="submission" date="2013-10" db="EMBL/GenBank/DDBJ databases">
        <title>Genomic analysis of the causative agents of coccidiosis in chickens.</title>
        <authorList>
            <person name="Reid A.J."/>
            <person name="Blake D."/>
            <person name="Billington K."/>
            <person name="Browne H."/>
            <person name="Dunn M."/>
            <person name="Hung S."/>
            <person name="Kawahara F."/>
            <person name="Miranda-Saavedra D."/>
            <person name="Mourier T."/>
            <person name="Nagra H."/>
            <person name="Otto T.D."/>
            <person name="Rawlings N."/>
            <person name="Sanchez A."/>
            <person name="Sanders M."/>
            <person name="Subramaniam C."/>
            <person name="Tay Y."/>
            <person name="Dear P."/>
            <person name="Doerig C."/>
            <person name="Gruber A."/>
            <person name="Parkinson J."/>
            <person name="Shirley M."/>
            <person name="Wan K.L."/>
            <person name="Berriman M."/>
            <person name="Tomley F."/>
            <person name="Pain A."/>
        </authorList>
    </citation>
    <scope>NUCLEOTIDE SEQUENCE [LARGE SCALE GENOMIC DNA]</scope>
    <source>
        <strain evidence="5">Weybridge</strain>
    </source>
</reference>
<feature type="coiled-coil region" evidence="2">
    <location>
        <begin position="172"/>
        <end position="199"/>
    </location>
</feature>
<dbReference type="SUPFAM" id="SSF46565">
    <property type="entry name" value="Chaperone J-domain"/>
    <property type="match status" value="1"/>
</dbReference>
<evidence type="ECO:0000259" key="4">
    <source>
        <dbReference type="PROSITE" id="PS50076"/>
    </source>
</evidence>
<dbReference type="PANTHER" id="PTHR44145">
    <property type="entry name" value="DNAJ HOMOLOG SUBFAMILY A MEMBER 3, MITOCHONDRIAL"/>
    <property type="match status" value="1"/>
</dbReference>
<dbReference type="GeneID" id="25336842"/>
<dbReference type="PANTHER" id="PTHR44145:SF3">
    <property type="entry name" value="DNAJ HOMOLOG SUBFAMILY A MEMBER 3, MITOCHONDRIAL"/>
    <property type="match status" value="1"/>
</dbReference>
<dbReference type="EMBL" id="HG721530">
    <property type="protein sequence ID" value="CDJ60204.1"/>
    <property type="molecule type" value="Genomic_DNA"/>
</dbReference>
<reference evidence="5" key="2">
    <citation type="submission" date="2013-10" db="EMBL/GenBank/DDBJ databases">
        <authorList>
            <person name="Aslett M."/>
        </authorList>
    </citation>
    <scope>NUCLEOTIDE SEQUENCE [LARGE SCALE GENOMIC DNA]</scope>
    <source>
        <strain evidence="5">Weybridge</strain>
    </source>
</reference>
<evidence type="ECO:0000313" key="5">
    <source>
        <dbReference type="EMBL" id="CDJ60204.1"/>
    </source>
</evidence>
<feature type="domain" description="J" evidence="4">
    <location>
        <begin position="39"/>
        <end position="97"/>
    </location>
</feature>
<dbReference type="InterPro" id="IPR036869">
    <property type="entry name" value="J_dom_sf"/>
</dbReference>
<dbReference type="RefSeq" id="XP_013336854.1">
    <property type="nucleotide sequence ID" value="XM_013481400.1"/>
</dbReference>
<dbReference type="OrthoDB" id="348913at2759"/>
<evidence type="ECO:0000313" key="6">
    <source>
        <dbReference type="Proteomes" id="UP000030763"/>
    </source>
</evidence>
<evidence type="ECO:0000256" key="1">
    <source>
        <dbReference type="ARBA" id="ARBA00023186"/>
    </source>
</evidence>
<dbReference type="OMA" id="NTINEHQ"/>
<dbReference type="PROSITE" id="PS50076">
    <property type="entry name" value="DNAJ_2"/>
    <property type="match status" value="1"/>
</dbReference>
<keyword evidence="2" id="KW-0175">Coiled coil</keyword>
<dbReference type="InterPro" id="IPR001623">
    <property type="entry name" value="DnaJ_domain"/>
</dbReference>
<name>U6MCN0_EIMMA</name>
<sequence length="269" mass="30872">MQLLLPAFLSALSPLPLKRLPVLPLSRFFSARNNSNSECPFRVLGLTPDASAAALRLRYLQLAKKLHPDAAFPEFDSKTSGFIELRKAYEQALQIQKQSQCLNSPQKEEASSPRTGRGENSAQETMILREWERQLKERSEFWAKAKHAEQRRAASGEDVFYQQQMLERFQSKLAMEKKCREFKNTINEHQKDEDVLEAAAREKAEAEAWEEHQKELRAFGLETNRSSWATEYLYTKPADKLSKGVTLRIGILTNIREANAIWESLSRSV</sequence>
<evidence type="ECO:0000256" key="3">
    <source>
        <dbReference type="SAM" id="MobiDB-lite"/>
    </source>
</evidence>
<dbReference type="SMART" id="SM00271">
    <property type="entry name" value="DnaJ"/>
    <property type="match status" value="1"/>
</dbReference>
<dbReference type="Gene3D" id="1.10.287.110">
    <property type="entry name" value="DnaJ domain"/>
    <property type="match status" value="1"/>
</dbReference>